<name>A0A4R6K2M2_9ACTN</name>
<accession>A0A4R6K2M2</accession>
<dbReference type="RefSeq" id="WP_166665653.1">
    <property type="nucleotide sequence ID" value="NZ_SNWQ01000019.1"/>
</dbReference>
<evidence type="ECO:0000313" key="2">
    <source>
        <dbReference type="Proteomes" id="UP000295388"/>
    </source>
</evidence>
<dbReference type="Proteomes" id="UP000295388">
    <property type="component" value="Unassembled WGS sequence"/>
</dbReference>
<dbReference type="EMBL" id="SNWQ01000019">
    <property type="protein sequence ID" value="TDO43077.1"/>
    <property type="molecule type" value="Genomic_DNA"/>
</dbReference>
<proteinExistence type="predicted"/>
<reference evidence="1 2" key="1">
    <citation type="submission" date="2019-03" db="EMBL/GenBank/DDBJ databases">
        <title>Genomic Encyclopedia of Type Strains, Phase III (KMG-III): the genomes of soil and plant-associated and newly described type strains.</title>
        <authorList>
            <person name="Whitman W."/>
        </authorList>
    </citation>
    <scope>NUCLEOTIDE SEQUENCE [LARGE SCALE GENOMIC DNA]</scope>
    <source>
        <strain evidence="1 2">VKM Ac-2527</strain>
    </source>
</reference>
<evidence type="ECO:0000313" key="1">
    <source>
        <dbReference type="EMBL" id="TDO43077.1"/>
    </source>
</evidence>
<protein>
    <submittedName>
        <fullName evidence="1">Uncharacterized protein</fullName>
    </submittedName>
</protein>
<comment type="caution">
    <text evidence="1">The sequence shown here is derived from an EMBL/GenBank/DDBJ whole genome shotgun (WGS) entry which is preliminary data.</text>
</comment>
<gene>
    <name evidence="1" type="ORF">EV643_11910</name>
</gene>
<organism evidence="1 2">
    <name type="scientific">Kribbella caucasensis</name>
    <dbReference type="NCBI Taxonomy" id="2512215"/>
    <lineage>
        <taxon>Bacteria</taxon>
        <taxon>Bacillati</taxon>
        <taxon>Actinomycetota</taxon>
        <taxon>Actinomycetes</taxon>
        <taxon>Propionibacteriales</taxon>
        <taxon>Kribbellaceae</taxon>
        <taxon>Kribbella</taxon>
    </lineage>
</organism>
<keyword evidence="2" id="KW-1185">Reference proteome</keyword>
<sequence>MSRETSDGVDRLVLTGADGLYELDGDVFQYVGGSGSRLPQTLAAGPIEKTIAALTK</sequence>
<dbReference type="AlphaFoldDB" id="A0A4R6K2M2"/>